<evidence type="ECO:0008006" key="4">
    <source>
        <dbReference type="Google" id="ProtNLM"/>
    </source>
</evidence>
<feature type="chain" id="PRO_5037827864" description="Haem-binding uptake Tiki superfamily ChaN domain-containing protein" evidence="1">
    <location>
        <begin position="26"/>
        <end position="414"/>
    </location>
</feature>
<dbReference type="Proteomes" id="UP000664144">
    <property type="component" value="Unassembled WGS sequence"/>
</dbReference>
<feature type="signal peptide" evidence="1">
    <location>
        <begin position="1"/>
        <end position="25"/>
    </location>
</feature>
<gene>
    <name evidence="2" type="ORF">J0X19_13585</name>
</gene>
<reference evidence="2" key="1">
    <citation type="submission" date="2021-03" db="EMBL/GenBank/DDBJ databases">
        <authorList>
            <person name="Kim M.K."/>
        </authorList>
    </citation>
    <scope>NUCLEOTIDE SEQUENCE</scope>
    <source>
        <strain evidence="2">BT186</strain>
    </source>
</reference>
<dbReference type="RefSeq" id="WP_206984912.1">
    <property type="nucleotide sequence ID" value="NZ_JAFLQZ010000008.1"/>
</dbReference>
<sequence>MSFSRAAVACLVALTTLAEAAQAQAQTPADTTFQRLMRKNQFSFTQTGTQCSGPGWDKLQQDIQKSALVLVGEDHGMAQIPAFTQAVAQVLKPKLYVAEIDKYQAQDLTRLTAQPGLPTAYLQQFPMSLSFYSWAEEFELARALRAQNTKLLGIDQLGFAATARTLTLMADQVKSKATSTFLRQQATAIQAHDRAALIAADYGNVTINGMRATLLDSLRKMTSTEPLVVRQMLQDLEASVNIFRTNAAGKPGGHQTRINLMKRNLLAELQPYQPAGQPLPPMLFKFGAYHLGRGRSIWGDIHDVGNLAVNLADAHDQKTLHIFVIGKQGQKVTGQNPVDFSKNASAYSMADEPMLKPFMAATPAGTAWQVFDVRPLRRAMLYKNMPVADQELQATILGYDYVIIIPETTASRNY</sequence>
<protein>
    <recommendedName>
        <fullName evidence="4">Haem-binding uptake Tiki superfamily ChaN domain-containing protein</fullName>
    </recommendedName>
</protein>
<comment type="caution">
    <text evidence="2">The sequence shown here is derived from an EMBL/GenBank/DDBJ whole genome shotgun (WGS) entry which is preliminary data.</text>
</comment>
<dbReference type="EMBL" id="JAFLQZ010000008">
    <property type="protein sequence ID" value="MBO0358985.1"/>
    <property type="molecule type" value="Genomic_DNA"/>
</dbReference>
<evidence type="ECO:0000313" key="2">
    <source>
        <dbReference type="EMBL" id="MBO0358985.1"/>
    </source>
</evidence>
<keyword evidence="3" id="KW-1185">Reference proteome</keyword>
<proteinExistence type="predicted"/>
<evidence type="ECO:0000313" key="3">
    <source>
        <dbReference type="Proteomes" id="UP000664144"/>
    </source>
</evidence>
<keyword evidence="1" id="KW-0732">Signal</keyword>
<accession>A0A939EYP4</accession>
<evidence type="ECO:0000256" key="1">
    <source>
        <dbReference type="SAM" id="SignalP"/>
    </source>
</evidence>
<dbReference type="SUPFAM" id="SSF159501">
    <property type="entry name" value="EreA/ChaN-like"/>
    <property type="match status" value="1"/>
</dbReference>
<organism evidence="2 3">
    <name type="scientific">Hymenobacter telluris</name>
    <dbReference type="NCBI Taxonomy" id="2816474"/>
    <lineage>
        <taxon>Bacteria</taxon>
        <taxon>Pseudomonadati</taxon>
        <taxon>Bacteroidota</taxon>
        <taxon>Cytophagia</taxon>
        <taxon>Cytophagales</taxon>
        <taxon>Hymenobacteraceae</taxon>
        <taxon>Hymenobacter</taxon>
    </lineage>
</organism>
<name>A0A939EYP4_9BACT</name>
<dbReference type="AlphaFoldDB" id="A0A939EYP4"/>